<dbReference type="EMBL" id="LTAN01000011">
    <property type="protein sequence ID" value="OBR02110.1"/>
    <property type="molecule type" value="Genomic_DNA"/>
</dbReference>
<dbReference type="OrthoDB" id="4840098at2759"/>
<feature type="region of interest" description="Disordered" evidence="1">
    <location>
        <begin position="439"/>
        <end position="464"/>
    </location>
</feature>
<keyword evidence="3" id="KW-1185">Reference proteome</keyword>
<dbReference type="GeneID" id="28873492"/>
<evidence type="ECO:0000313" key="2">
    <source>
        <dbReference type="EMBL" id="OBR02110.1"/>
    </source>
</evidence>
<dbReference type="KEGG" id="chig:CH63R_14411"/>
<sequence>MAQPTLLTLPVELITTISHNLTAVDLQSLRQSCKAAAEKTSVCFQERFFRTRYVMLEQQSLQNLIDISEHSTLREAVRSVALCIDHLIDPRDYRGRAQLRARGVNDEDDRVRLDDGETVSLGDDTPGSINMGCYQEAWAEYMAFMTKKLHFKHLAQAVYNLPHCRKVSLEDAIRPWGAFRLGRRIGTLPSRFVTDALPNSVLHAMVCIRTLFVAVVKSRLPIEELHIDFGTGMAGCTAVFPRILSLPRELAQAARTQLRTVTTLHIAINPYPRDNKFNPMYYNGLPVTDPLRNETADWTEDFLRFIGLFPALSTLSLYFFRRDEGYQFPRLSRELFVPHLQSISLELVDCTRSDLMALMERHKETLRTVRLESVSLLGGSADRWSSVVQSFRHDFSVRKLILGSCFVDRPWPTTDLPEKMYARTPQELDMLVAELLELEKSDGSTEQSSQGGDSTETSPAGESV</sequence>
<evidence type="ECO:0000313" key="3">
    <source>
        <dbReference type="Proteomes" id="UP000092177"/>
    </source>
</evidence>
<name>A0A1B7XQR8_COLHI</name>
<feature type="compositionally biased region" description="Polar residues" evidence="1">
    <location>
        <begin position="444"/>
        <end position="464"/>
    </location>
</feature>
<dbReference type="AlphaFoldDB" id="A0A1B7XQR8"/>
<dbReference type="VEuPathDB" id="FungiDB:CH63R_14411"/>
<accession>A0A1B7XQR8</accession>
<gene>
    <name evidence="2" type="ORF">CH63R_14411</name>
</gene>
<protein>
    <submittedName>
        <fullName evidence="2">F-box domain-containing protein</fullName>
    </submittedName>
</protein>
<comment type="caution">
    <text evidence="2">The sequence shown here is derived from an EMBL/GenBank/DDBJ whole genome shotgun (WGS) entry which is preliminary data.</text>
</comment>
<dbReference type="Proteomes" id="UP000092177">
    <property type="component" value="Chromosome 11"/>
</dbReference>
<dbReference type="RefSeq" id="XP_018150628.1">
    <property type="nucleotide sequence ID" value="XM_018309385.1"/>
</dbReference>
<proteinExistence type="predicted"/>
<evidence type="ECO:0000256" key="1">
    <source>
        <dbReference type="SAM" id="MobiDB-lite"/>
    </source>
</evidence>
<reference evidence="3" key="1">
    <citation type="journal article" date="2017" name="BMC Genomics">
        <title>Gapless genome assembly of Colletotrichum higginsianum reveals chromosome structure and association of transposable elements with secondary metabolite gene clusters.</title>
        <authorList>
            <person name="Dallery J.-F."/>
            <person name="Lapalu N."/>
            <person name="Zampounis A."/>
            <person name="Pigne S."/>
            <person name="Luyten I."/>
            <person name="Amselem J."/>
            <person name="Wittenberg A.H.J."/>
            <person name="Zhou S."/>
            <person name="de Queiroz M.V."/>
            <person name="Robin G.P."/>
            <person name="Auger A."/>
            <person name="Hainaut M."/>
            <person name="Henrissat B."/>
            <person name="Kim K.-T."/>
            <person name="Lee Y.-H."/>
            <person name="Lespinet O."/>
            <person name="Schwartz D.C."/>
            <person name="Thon M.R."/>
            <person name="O'Connell R.J."/>
        </authorList>
    </citation>
    <scope>NUCLEOTIDE SEQUENCE [LARGE SCALE GENOMIC DNA]</scope>
    <source>
        <strain evidence="3">IMI 349063</strain>
    </source>
</reference>
<organism evidence="2 3">
    <name type="scientific">Colletotrichum higginsianum (strain IMI 349063)</name>
    <name type="common">Crucifer anthracnose fungus</name>
    <dbReference type="NCBI Taxonomy" id="759273"/>
    <lineage>
        <taxon>Eukaryota</taxon>
        <taxon>Fungi</taxon>
        <taxon>Dikarya</taxon>
        <taxon>Ascomycota</taxon>
        <taxon>Pezizomycotina</taxon>
        <taxon>Sordariomycetes</taxon>
        <taxon>Hypocreomycetidae</taxon>
        <taxon>Glomerellales</taxon>
        <taxon>Glomerellaceae</taxon>
        <taxon>Colletotrichum</taxon>
        <taxon>Colletotrichum destructivum species complex</taxon>
    </lineage>
</organism>